<name>A0A7R8VRS5_TIMDO</name>
<proteinExistence type="predicted"/>
<dbReference type="AlphaFoldDB" id="A0A7R8VRS5"/>
<gene>
    <name evidence="1" type="ORF">TDIB3V08_LOCUS7970</name>
</gene>
<protein>
    <submittedName>
        <fullName evidence="1">Uncharacterized protein</fullName>
    </submittedName>
</protein>
<dbReference type="EMBL" id="OA568686">
    <property type="protein sequence ID" value="CAD7201776.1"/>
    <property type="molecule type" value="Genomic_DNA"/>
</dbReference>
<reference evidence="1" key="1">
    <citation type="submission" date="2020-11" db="EMBL/GenBank/DDBJ databases">
        <authorList>
            <person name="Tran Van P."/>
        </authorList>
    </citation>
    <scope>NUCLEOTIDE SEQUENCE</scope>
</reference>
<evidence type="ECO:0000313" key="1">
    <source>
        <dbReference type="EMBL" id="CAD7201776.1"/>
    </source>
</evidence>
<accession>A0A7R8VRS5</accession>
<sequence length="117" mass="12676">MKNHPSSPKRDSNLNLPVLGSLAQQETSALANYATEAGRLFQMGLEAEVITSSGRVEPHSFPAGRGSRPEQSVGRKLRSVSCASWRVEVVSQVKVPVEIGCEPELPSQPPLQLLDRT</sequence>
<organism evidence="1">
    <name type="scientific">Timema douglasi</name>
    <name type="common">Walking stick</name>
    <dbReference type="NCBI Taxonomy" id="61478"/>
    <lineage>
        <taxon>Eukaryota</taxon>
        <taxon>Metazoa</taxon>
        <taxon>Ecdysozoa</taxon>
        <taxon>Arthropoda</taxon>
        <taxon>Hexapoda</taxon>
        <taxon>Insecta</taxon>
        <taxon>Pterygota</taxon>
        <taxon>Neoptera</taxon>
        <taxon>Polyneoptera</taxon>
        <taxon>Phasmatodea</taxon>
        <taxon>Timematodea</taxon>
        <taxon>Timematoidea</taxon>
        <taxon>Timematidae</taxon>
        <taxon>Timema</taxon>
    </lineage>
</organism>